<evidence type="ECO:0000256" key="3">
    <source>
        <dbReference type="ARBA" id="ARBA00022527"/>
    </source>
</evidence>
<evidence type="ECO:0000256" key="2">
    <source>
        <dbReference type="ARBA" id="ARBA00012513"/>
    </source>
</evidence>
<dbReference type="InterPro" id="IPR050236">
    <property type="entry name" value="Ser_Thr_kinase_AGC"/>
</dbReference>
<proteinExistence type="inferred from homology"/>
<dbReference type="PANTHER" id="PTHR24356">
    <property type="entry name" value="SERINE/THREONINE-PROTEIN KINASE"/>
    <property type="match status" value="1"/>
</dbReference>
<keyword evidence="5" id="KW-0547">Nucleotide-binding</keyword>
<dbReference type="Pfam" id="PF14593">
    <property type="entry name" value="PH_3"/>
    <property type="match status" value="1"/>
</dbReference>
<evidence type="ECO:0000256" key="1">
    <source>
        <dbReference type="ARBA" id="ARBA00010006"/>
    </source>
</evidence>
<dbReference type="GO" id="GO:0004674">
    <property type="term" value="F:protein serine/threonine kinase activity"/>
    <property type="evidence" value="ECO:0007669"/>
    <property type="project" value="UniProtKB-KW"/>
</dbReference>
<evidence type="ECO:0000256" key="9">
    <source>
        <dbReference type="ARBA" id="ARBA00048679"/>
    </source>
</evidence>
<dbReference type="Gene3D" id="3.30.200.20">
    <property type="entry name" value="Phosphorylase Kinase, domain 1"/>
    <property type="match status" value="1"/>
</dbReference>
<protein>
    <recommendedName>
        <fullName evidence="2">non-specific serine/threonine protein kinase</fullName>
        <ecNumber evidence="2">2.7.11.1</ecNumber>
    </recommendedName>
</protein>
<dbReference type="EC" id="2.7.11.1" evidence="2"/>
<keyword evidence="6" id="KW-0418">Kinase</keyword>
<accession>A0A9E7JEK4</accession>
<dbReference type="InterPro" id="IPR011993">
    <property type="entry name" value="PH-like_dom_sf"/>
</dbReference>
<dbReference type="PANTHER" id="PTHR24356:SF163">
    <property type="entry name" value="3-PHOSPHOINOSITIDE-DEPENDENT PROTEIN KINASE 1-RELATED"/>
    <property type="match status" value="1"/>
</dbReference>
<evidence type="ECO:0000313" key="12">
    <source>
        <dbReference type="Proteomes" id="UP001055439"/>
    </source>
</evidence>
<keyword evidence="4" id="KW-0808">Transferase</keyword>
<organism evidence="11 12">
    <name type="scientific">Musa troglodytarum</name>
    <name type="common">fe'i banana</name>
    <dbReference type="NCBI Taxonomy" id="320322"/>
    <lineage>
        <taxon>Eukaryota</taxon>
        <taxon>Viridiplantae</taxon>
        <taxon>Streptophyta</taxon>
        <taxon>Embryophyta</taxon>
        <taxon>Tracheophyta</taxon>
        <taxon>Spermatophyta</taxon>
        <taxon>Magnoliopsida</taxon>
        <taxon>Liliopsida</taxon>
        <taxon>Zingiberales</taxon>
        <taxon>Musaceae</taxon>
        <taxon>Musa</taxon>
    </lineage>
</organism>
<keyword evidence="12" id="KW-1185">Reference proteome</keyword>
<dbReference type="Gene3D" id="2.30.29.30">
    <property type="entry name" value="Pleckstrin-homology domain (PH domain)/Phosphotyrosine-binding domain (PTB)"/>
    <property type="match status" value="1"/>
</dbReference>
<dbReference type="Gene3D" id="1.10.510.10">
    <property type="entry name" value="Transferase(Phosphotransferase) domain 1"/>
    <property type="match status" value="2"/>
</dbReference>
<dbReference type="GO" id="GO:0035556">
    <property type="term" value="P:intracellular signal transduction"/>
    <property type="evidence" value="ECO:0007669"/>
    <property type="project" value="TreeGrafter"/>
</dbReference>
<sequence length="507" mass="57089">RAVGGEDGEAIEREFEAKLQQPLPGGVAGGKAVQRTNSIAFRAPQEQFTIKDFELGKVFGVGSYSQVVRAKKKDTGNVYALKIMDKKFIAKENKVSYVKMERIVLDQLDHPGISRLCFTFQDTHSLYMALECCEGGELFDQITRKGYLSEDEARFYAAEVVDALEYIHGVGLIHRDIKMKRHVLLLEQLHMSLRKFSILAQQLMPFTRNDLWALGCTLYQMLSGSSPFKDASEWLIFQRIITRDLKFAEFFSHEARDLIDKLLDTDPSKRPGAGPDGYASVKKHPFFNGVDWKNLRKAPAPRLALDHDVHALTYSAYLLNGADYDSQDATWNLTHVGGAPSAHQHVIPDGNAGATSSSETQSHISRLASIDSFDSRWYLQSSLCFSESFSKSCSLVDNICIYVTVRQEFLEPGEAIVMISKLKKLQNLTNRKVQLILTGKPKLLCMDPSKMTAKANIIWSHSPSELSVQVANSSHFKICTHKKVISFEDAKQRAWQWKKAIEGLQHH</sequence>
<dbReference type="Proteomes" id="UP001055439">
    <property type="component" value="Chromosome 10"/>
</dbReference>
<dbReference type="FunFam" id="3.30.200.20:FF:000191">
    <property type="entry name" value="3-phosphoinositide-dependent protein kinase 2-like"/>
    <property type="match status" value="1"/>
</dbReference>
<comment type="catalytic activity">
    <reaction evidence="8">
        <text>L-threonyl-[protein] + ATP = O-phospho-L-threonyl-[protein] + ADP + H(+)</text>
        <dbReference type="Rhea" id="RHEA:46608"/>
        <dbReference type="Rhea" id="RHEA-COMP:11060"/>
        <dbReference type="Rhea" id="RHEA-COMP:11605"/>
        <dbReference type="ChEBI" id="CHEBI:15378"/>
        <dbReference type="ChEBI" id="CHEBI:30013"/>
        <dbReference type="ChEBI" id="CHEBI:30616"/>
        <dbReference type="ChEBI" id="CHEBI:61977"/>
        <dbReference type="ChEBI" id="CHEBI:456216"/>
        <dbReference type="EC" id="2.7.11.1"/>
    </reaction>
</comment>
<evidence type="ECO:0000259" key="10">
    <source>
        <dbReference type="PROSITE" id="PS50011"/>
    </source>
</evidence>
<dbReference type="OrthoDB" id="347657at2759"/>
<dbReference type="Pfam" id="PF00069">
    <property type="entry name" value="Pkinase"/>
    <property type="match status" value="2"/>
</dbReference>
<evidence type="ECO:0000256" key="5">
    <source>
        <dbReference type="ARBA" id="ARBA00022741"/>
    </source>
</evidence>
<keyword evidence="7" id="KW-0067">ATP-binding</keyword>
<comment type="similarity">
    <text evidence="1">Belongs to the protein kinase superfamily. AGC Ser/Thr protein kinase family. PDPK1 subfamily.</text>
</comment>
<dbReference type="InterPro" id="IPR000719">
    <property type="entry name" value="Prot_kinase_dom"/>
</dbReference>
<dbReference type="AlphaFoldDB" id="A0A9E7JEK4"/>
<comment type="catalytic activity">
    <reaction evidence="9">
        <text>L-seryl-[protein] + ATP = O-phospho-L-seryl-[protein] + ADP + H(+)</text>
        <dbReference type="Rhea" id="RHEA:17989"/>
        <dbReference type="Rhea" id="RHEA-COMP:9863"/>
        <dbReference type="Rhea" id="RHEA-COMP:11604"/>
        <dbReference type="ChEBI" id="CHEBI:15378"/>
        <dbReference type="ChEBI" id="CHEBI:29999"/>
        <dbReference type="ChEBI" id="CHEBI:30616"/>
        <dbReference type="ChEBI" id="CHEBI:83421"/>
        <dbReference type="ChEBI" id="CHEBI:456216"/>
        <dbReference type="EC" id="2.7.11.1"/>
    </reaction>
</comment>
<evidence type="ECO:0000256" key="8">
    <source>
        <dbReference type="ARBA" id="ARBA00047899"/>
    </source>
</evidence>
<evidence type="ECO:0000256" key="6">
    <source>
        <dbReference type="ARBA" id="ARBA00022777"/>
    </source>
</evidence>
<feature type="domain" description="Protein kinase" evidence="10">
    <location>
        <begin position="53"/>
        <end position="287"/>
    </location>
</feature>
<dbReference type="InterPro" id="IPR011009">
    <property type="entry name" value="Kinase-like_dom_sf"/>
</dbReference>
<evidence type="ECO:0000313" key="11">
    <source>
        <dbReference type="EMBL" id="URD78091.1"/>
    </source>
</evidence>
<reference evidence="11" key="1">
    <citation type="submission" date="2022-05" db="EMBL/GenBank/DDBJ databases">
        <title>The Musa troglodytarum L. genome provides insights into the mechanism of non-climacteric behaviour and enrichment of carotenoids.</title>
        <authorList>
            <person name="Wang J."/>
        </authorList>
    </citation>
    <scope>NUCLEOTIDE SEQUENCE</scope>
    <source>
        <tissue evidence="11">Leaf</tissue>
    </source>
</reference>
<dbReference type="PROSITE" id="PS50011">
    <property type="entry name" value="PROTEIN_KINASE_DOM"/>
    <property type="match status" value="1"/>
</dbReference>
<dbReference type="InterPro" id="IPR033931">
    <property type="entry name" value="PDK1-typ_PH"/>
</dbReference>
<evidence type="ECO:0000256" key="7">
    <source>
        <dbReference type="ARBA" id="ARBA00022840"/>
    </source>
</evidence>
<keyword evidence="3" id="KW-0723">Serine/threonine-protein kinase</keyword>
<evidence type="ECO:0000256" key="4">
    <source>
        <dbReference type="ARBA" id="ARBA00022679"/>
    </source>
</evidence>
<feature type="non-terminal residue" evidence="11">
    <location>
        <position position="1"/>
    </location>
</feature>
<name>A0A9E7JEK4_9LILI</name>
<dbReference type="EMBL" id="CP097503">
    <property type="protein sequence ID" value="URD78091.1"/>
    <property type="molecule type" value="Genomic_DNA"/>
</dbReference>
<dbReference type="GO" id="GO:0005524">
    <property type="term" value="F:ATP binding"/>
    <property type="evidence" value="ECO:0007669"/>
    <property type="project" value="UniProtKB-KW"/>
</dbReference>
<dbReference type="SUPFAM" id="SSF56112">
    <property type="entry name" value="Protein kinase-like (PK-like)"/>
    <property type="match status" value="1"/>
</dbReference>
<dbReference type="SUPFAM" id="SSF50729">
    <property type="entry name" value="PH domain-like"/>
    <property type="match status" value="1"/>
</dbReference>
<gene>
    <name evidence="11" type="ORF">MUK42_07963</name>
</gene>